<protein>
    <submittedName>
        <fullName evidence="2">Uncharacterized protein</fullName>
    </submittedName>
</protein>
<evidence type="ECO:0000313" key="3">
    <source>
        <dbReference type="Proteomes" id="UP000282211"/>
    </source>
</evidence>
<feature type="chain" id="PRO_5019562037" evidence="1">
    <location>
        <begin position="22"/>
        <end position="181"/>
    </location>
</feature>
<dbReference type="OrthoDB" id="7172943at2"/>
<gene>
    <name evidence="2" type="ORF">DES40_2419</name>
</gene>
<accession>A0A420WF54</accession>
<dbReference type="Proteomes" id="UP000282211">
    <property type="component" value="Unassembled WGS sequence"/>
</dbReference>
<sequence>MRKLTVSVATLATLTAMPALAAGPYSPTYGPETEVEATVSIELGSRTRISDRVYDVRAEGNRRDSRDDVIDEALYKAAQKTLNKDYDWFRVLDRDTDRETVYSDRGGSSFEARYERVPVQRCGLLACSTSYETQRSGYIEARSPERRETRYSVTLEFEMGTGPMPRSGEVYDARLVRRSYR</sequence>
<dbReference type="EMBL" id="RBII01000002">
    <property type="protein sequence ID" value="RKQ69616.1"/>
    <property type="molecule type" value="Genomic_DNA"/>
</dbReference>
<evidence type="ECO:0000313" key="2">
    <source>
        <dbReference type="EMBL" id="RKQ69616.1"/>
    </source>
</evidence>
<dbReference type="RefSeq" id="WP_121102487.1">
    <property type="nucleotide sequence ID" value="NZ_RBII01000002.1"/>
</dbReference>
<organism evidence="2 3">
    <name type="scientific">Litorimonas taeanensis</name>
    <dbReference type="NCBI Taxonomy" id="568099"/>
    <lineage>
        <taxon>Bacteria</taxon>
        <taxon>Pseudomonadati</taxon>
        <taxon>Pseudomonadota</taxon>
        <taxon>Alphaproteobacteria</taxon>
        <taxon>Maricaulales</taxon>
        <taxon>Robiginitomaculaceae</taxon>
    </lineage>
</organism>
<keyword evidence="3" id="KW-1185">Reference proteome</keyword>
<name>A0A420WF54_9PROT</name>
<feature type="signal peptide" evidence="1">
    <location>
        <begin position="1"/>
        <end position="21"/>
    </location>
</feature>
<evidence type="ECO:0000256" key="1">
    <source>
        <dbReference type="SAM" id="SignalP"/>
    </source>
</evidence>
<reference evidence="2 3" key="1">
    <citation type="submission" date="2018-10" db="EMBL/GenBank/DDBJ databases">
        <title>Genomic Encyclopedia of Type Strains, Phase IV (KMG-IV): sequencing the most valuable type-strain genomes for metagenomic binning, comparative biology and taxonomic classification.</title>
        <authorList>
            <person name="Goeker M."/>
        </authorList>
    </citation>
    <scope>NUCLEOTIDE SEQUENCE [LARGE SCALE GENOMIC DNA]</scope>
    <source>
        <strain evidence="2 3">DSM 22008</strain>
    </source>
</reference>
<keyword evidence="1" id="KW-0732">Signal</keyword>
<dbReference type="InParanoid" id="A0A420WF54"/>
<comment type="caution">
    <text evidence="2">The sequence shown here is derived from an EMBL/GenBank/DDBJ whole genome shotgun (WGS) entry which is preliminary data.</text>
</comment>
<proteinExistence type="predicted"/>
<dbReference type="AlphaFoldDB" id="A0A420WF54"/>
<dbReference type="NCBIfam" id="NF047637">
    <property type="entry name" value="lipo_CC0125"/>
    <property type="match status" value="1"/>
</dbReference>